<evidence type="ECO:0000313" key="2">
    <source>
        <dbReference type="Proteomes" id="UP000017981"/>
    </source>
</evidence>
<dbReference type="Proteomes" id="UP000017981">
    <property type="component" value="Unassembled WGS sequence"/>
</dbReference>
<comment type="caution">
    <text evidence="1">The sequence shown here is derived from an EMBL/GenBank/DDBJ whole genome shotgun (WGS) entry which is preliminary data.</text>
</comment>
<reference evidence="1 2" key="2">
    <citation type="submission" date="2013-09" db="EMBL/GenBank/DDBJ databases">
        <title>Whole genome comparison of six Crocosphaera watsonii strains with differing phenotypes.</title>
        <authorList>
            <person name="Bench S.R."/>
            <person name="Heller P."/>
            <person name="Frank I."/>
            <person name="Arciniega M."/>
            <person name="Shilova I.N."/>
            <person name="Zehr J.P."/>
        </authorList>
    </citation>
    <scope>NUCLEOTIDE SEQUENCE [LARGE SCALE GENOMIC DNA]</scope>
    <source>
        <strain evidence="1 2">WH 0005</strain>
    </source>
</reference>
<gene>
    <name evidence="1" type="ORF">CWATWH0005_2862</name>
</gene>
<name>T2IJT4_CROWT</name>
<reference evidence="1 2" key="1">
    <citation type="submission" date="2013-01" db="EMBL/GenBank/DDBJ databases">
        <authorList>
            <person name="Bench S."/>
        </authorList>
    </citation>
    <scope>NUCLEOTIDE SEQUENCE [LARGE SCALE GENOMIC DNA]</scope>
    <source>
        <strain evidence="1 2">WH 0005</strain>
    </source>
</reference>
<proteinExistence type="predicted"/>
<organism evidence="1 2">
    <name type="scientific">Crocosphaera watsonii WH 0005</name>
    <dbReference type="NCBI Taxonomy" id="423472"/>
    <lineage>
        <taxon>Bacteria</taxon>
        <taxon>Bacillati</taxon>
        <taxon>Cyanobacteriota</taxon>
        <taxon>Cyanophyceae</taxon>
        <taxon>Oscillatoriophycideae</taxon>
        <taxon>Chroococcales</taxon>
        <taxon>Aphanothecaceae</taxon>
        <taxon>Crocosphaera</taxon>
    </lineage>
</organism>
<sequence>MGRLGDWETGRLGDWETGRLGDWETGSRILILFLVFPPFPVTERSRSTLPTSYSPLPTSHGRLITIST</sequence>
<accession>T2IJT4</accession>
<dbReference type="EMBL" id="CAQL01000037">
    <property type="protein sequence ID" value="CCQ53811.1"/>
    <property type="molecule type" value="Genomic_DNA"/>
</dbReference>
<dbReference type="GO" id="GO:0004467">
    <property type="term" value="F:long-chain fatty acid-CoA ligase activity"/>
    <property type="evidence" value="ECO:0007669"/>
    <property type="project" value="UniProtKB-EC"/>
</dbReference>
<protein>
    <submittedName>
        <fullName evidence="1">Long-chain-fatty-acid--CoA ligase</fullName>
        <ecNumber evidence="1">6.2.1.3</ecNumber>
    </submittedName>
</protein>
<dbReference type="AlphaFoldDB" id="T2IJT4"/>
<evidence type="ECO:0000313" key="1">
    <source>
        <dbReference type="EMBL" id="CCQ53811.1"/>
    </source>
</evidence>
<dbReference type="EC" id="6.2.1.3" evidence="1"/>
<keyword evidence="1" id="KW-0436">Ligase</keyword>